<evidence type="ECO:0000313" key="2">
    <source>
        <dbReference type="EMBL" id="GCD48354.1"/>
    </source>
</evidence>
<dbReference type="Gene3D" id="2.60.120.10">
    <property type="entry name" value="Jelly Rolls"/>
    <property type="match status" value="1"/>
</dbReference>
<dbReference type="InterPro" id="IPR013096">
    <property type="entry name" value="Cupin_2"/>
</dbReference>
<accession>A0A401WG89</accession>
<comment type="caution">
    <text evidence="2">The sequence shown here is derived from an EMBL/GenBank/DDBJ whole genome shotgun (WGS) entry which is preliminary data.</text>
</comment>
<dbReference type="InterPro" id="IPR014710">
    <property type="entry name" value="RmlC-like_jellyroll"/>
</dbReference>
<dbReference type="AlphaFoldDB" id="A0A401WG89"/>
<organism evidence="2 3">
    <name type="scientific">Streptomyces paromomycinus</name>
    <name type="common">Streptomyces rimosus subsp. paromomycinus</name>
    <dbReference type="NCBI Taxonomy" id="92743"/>
    <lineage>
        <taxon>Bacteria</taxon>
        <taxon>Bacillati</taxon>
        <taxon>Actinomycetota</taxon>
        <taxon>Actinomycetes</taxon>
        <taxon>Kitasatosporales</taxon>
        <taxon>Streptomycetaceae</taxon>
        <taxon>Streptomyces</taxon>
    </lineage>
</organism>
<reference evidence="2 3" key="1">
    <citation type="submission" date="2018-11" db="EMBL/GenBank/DDBJ databases">
        <title>Whole genome sequence of Streptomyces paromomycinus NBRC 15454(T).</title>
        <authorList>
            <person name="Komaki H."/>
            <person name="Tamura T."/>
        </authorList>
    </citation>
    <scope>NUCLEOTIDE SEQUENCE [LARGE SCALE GENOMIC DNA]</scope>
    <source>
        <strain evidence="2 3">NBRC 15454</strain>
    </source>
</reference>
<dbReference type="Proteomes" id="UP000286746">
    <property type="component" value="Unassembled WGS sequence"/>
</dbReference>
<dbReference type="EMBL" id="BHZD01000001">
    <property type="protein sequence ID" value="GCD48354.1"/>
    <property type="molecule type" value="Genomic_DNA"/>
</dbReference>
<evidence type="ECO:0000259" key="1">
    <source>
        <dbReference type="Pfam" id="PF07883"/>
    </source>
</evidence>
<gene>
    <name evidence="2" type="ORF">GKJPGBOP_08151</name>
</gene>
<feature type="domain" description="Cupin type-2" evidence="1">
    <location>
        <begin position="87"/>
        <end position="148"/>
    </location>
</feature>
<sequence>MAITPATTIVQNASDDGQDRIVRLDAGPADIAELKRLLRSGARFGNEQFDEDAHLDEVIPKPWGYEYRAYVDELFDCWALHIDAPHGTSVHLHPRKLTYLLCLGGQGVTTGLDGTSVPLRQGSIVRVAPGAFHGTRNAGDEPLELIEVESPRNKFDLMRLKDDYNRAGTAYESNSLDTSKYPMRKVLSFPHTRMRAHTPDGRFRFELRTGMDVFYRRRAEDLFHIPLCVSGAVYADLEILTGRPEDARRVHTDMQYLCVSVATARAKTA</sequence>
<dbReference type="Pfam" id="PF07883">
    <property type="entry name" value="Cupin_2"/>
    <property type="match status" value="1"/>
</dbReference>
<dbReference type="SUPFAM" id="SSF51182">
    <property type="entry name" value="RmlC-like cupins"/>
    <property type="match status" value="1"/>
</dbReference>
<keyword evidence="3" id="KW-1185">Reference proteome</keyword>
<evidence type="ECO:0000313" key="3">
    <source>
        <dbReference type="Proteomes" id="UP000286746"/>
    </source>
</evidence>
<dbReference type="RefSeq" id="WP_125058284.1">
    <property type="nucleotide sequence ID" value="NZ_BHZD01000001.1"/>
</dbReference>
<name>A0A401WG89_STREY</name>
<dbReference type="InterPro" id="IPR011051">
    <property type="entry name" value="RmlC_Cupin_sf"/>
</dbReference>
<protein>
    <recommendedName>
        <fullName evidence="1">Cupin type-2 domain-containing protein</fullName>
    </recommendedName>
</protein>
<dbReference type="CDD" id="cd02208">
    <property type="entry name" value="cupin_RmlC-like"/>
    <property type="match status" value="1"/>
</dbReference>
<proteinExistence type="predicted"/>